<dbReference type="EMBL" id="JAGKSQ010000002">
    <property type="protein sequence ID" value="MBP3950377.1"/>
    <property type="molecule type" value="Genomic_DNA"/>
</dbReference>
<organism evidence="1 2">
    <name type="scientific">Halalkalibacter suaedae</name>
    <dbReference type="NCBI Taxonomy" id="2822140"/>
    <lineage>
        <taxon>Bacteria</taxon>
        <taxon>Bacillati</taxon>
        <taxon>Bacillota</taxon>
        <taxon>Bacilli</taxon>
        <taxon>Bacillales</taxon>
        <taxon>Bacillaceae</taxon>
        <taxon>Halalkalibacter</taxon>
    </lineage>
</organism>
<proteinExistence type="predicted"/>
<accession>A0A940WTX6</accession>
<evidence type="ECO:0008006" key="3">
    <source>
        <dbReference type="Google" id="ProtNLM"/>
    </source>
</evidence>
<reference evidence="1" key="1">
    <citation type="submission" date="2021-03" db="EMBL/GenBank/DDBJ databases">
        <title>Bacillus suaedae sp. nov., isolated from Suaeda aralocaspica.</title>
        <authorList>
            <person name="Lei R.F.R."/>
        </authorList>
    </citation>
    <scope>NUCLEOTIDE SEQUENCE</scope>
    <source>
        <strain evidence="1">YZJH907-2</strain>
    </source>
</reference>
<protein>
    <recommendedName>
        <fullName evidence="3">DUF4367 domain-containing protein</fullName>
    </recommendedName>
</protein>
<dbReference type="AlphaFoldDB" id="A0A940WTX6"/>
<evidence type="ECO:0000313" key="1">
    <source>
        <dbReference type="EMBL" id="MBP3950377.1"/>
    </source>
</evidence>
<evidence type="ECO:0000313" key="2">
    <source>
        <dbReference type="Proteomes" id="UP000678228"/>
    </source>
</evidence>
<sequence>MLNLLMSVVLSFSLIHEQEIEIDPNKPLGDVVPIEEAISNFEELYDSKVLSPKYLPFEPTVSGGYVDKTEKKIRIDYLNEKDNKTLSVNAHVDDITFDQDGEDLKLKNGQRAKILNDKSIGFIFVYFKSNGLTYLVGINRSKYPNDEVCIEELTKVVNSMN</sequence>
<keyword evidence="2" id="KW-1185">Reference proteome</keyword>
<comment type="caution">
    <text evidence="1">The sequence shown here is derived from an EMBL/GenBank/DDBJ whole genome shotgun (WGS) entry which is preliminary data.</text>
</comment>
<name>A0A940WTX6_9BACI</name>
<dbReference type="RefSeq" id="WP_210596027.1">
    <property type="nucleotide sequence ID" value="NZ_JAGKSQ010000002.1"/>
</dbReference>
<dbReference type="Proteomes" id="UP000678228">
    <property type="component" value="Unassembled WGS sequence"/>
</dbReference>
<gene>
    <name evidence="1" type="ORF">J7W16_04475</name>
</gene>